<evidence type="ECO:0000259" key="4">
    <source>
        <dbReference type="Pfam" id="PF10350"/>
    </source>
</evidence>
<comment type="caution">
    <text evidence="7">The sequence shown here is derived from an EMBL/GenBank/DDBJ whole genome shotgun (WGS) entry which is preliminary data.</text>
</comment>
<dbReference type="Proteomes" id="UP000604825">
    <property type="component" value="Unassembled WGS sequence"/>
</dbReference>
<sequence>MSAKWRSLQHRHRYTYTSIVFPKHYHDALAVVPAEVSSSNFFVRLNNLISLTSTYLQVVAVKDLASAYVQFLSTTGIPDDAVLAATKLYLEILFLENSLPLHRTLISVLAKCKKFSTVISGCFALLCEEYGGSGSKAKKRFMVSRAALSLIGYPKLGFLDEAVERCAEIMALDVVDGLDGVTKDIGEGSRPSPVVMEQCQEAMSCMYYLLQRYPSKFTVLDKASSVFKSAVRTILSVLKSSAFSRDCLVASGVSFCAAIQVFMSTEEISWFISQGLFGICANHEDRKNQSVLNVFPDFDLCEQIRDLSVLSRLCLLRGILTSIPRTVLNMRQLHSGGPLWTILYDGILPELCKHCENPVDSHFNFHALTVTQICLQQIKTSISSDFTDFSGDYKPFSKDVVNRILGIIWRNLEDPLSQTVKQTLRGECWNDDGVELGYDAFRALCLPPFMWGLVSGNSKLRSNLNTYALPSLIEVDAESIFTMLGFISIGPSTKETKLDVVLKNDQCIAALVSLLKVSRNLALVEGDIDLDPDELSQPEQMDSKGAAVISVKGIKVTVPVNWFALALTHSDESLRLDAAESLFLNPKTSSLPSSLELSLLKEAVPLNMRCSSTAFQMKWTSLFRKFFARVRTALDRQVKQGSWIPSLTSSVKGADSIDTSEATVVKRAEDLFQFMKWLSSFLFNSCYPSGPYERKTIAMELILTLLDVWPICRSEGKIDLYPYNDSIILPDSTISFVGSIIDSWDRFPTPLPGISLSTSINDVIRWAKKLVLSPRVRESDAGALTFRLIFRKYVLELGCILVFSKGSDCLECYTQSMNGDTEVVTSQNPVAQYISSLIQWLCIVVEEVERDLSEACKKSFVHGVLLTLRYTFDEMDWNSEVVQSCISEMRCLVEKLLQLIMRVTSVALWVVSSDALCLPYDMDDVIDDGSFLSDIYEEDQPTTASEREEKNAKPGSNGKPAEQVVMVGCWLAMKEVSLLFGTIIRKIPLPGCSHSSSSQNGLPDSTEETSMSEKILDVGQLKMMGDHFLQVLLKMKHNGAIDKTRAGFTALCNRLLCSNDSRLCKMTESWMVLLMDRTIAKGQTVDDLIRRSAGIPAAFIALFLAEPEGTPKKLLPRALEWLIEFAKNSLANFQKDSNQRSGVMKDDLGELLESQSETTISVHSNGNLSKSRDEGVVPTVHVFNVLRAAFNDANLATDTSGFSADATIVAIRAFSSPYWEVRNAACLAYTALVRRMVGFLNVQKRESARRSLTGLEFFHRYPALHPFLSSELRTATEQLADGVSSNLESHITKAIHPSLCPILILLSRLKPSPISCGTDDSLDPFLLLHFVQKCATQSNYRVRILASRALTGLVSNERLQYVVSDILDNLPHGNHKAMAHSVQRTDSAVSANIGNGNVLLLSKSFNSIHGLLLQLASLMDNNFRGLTDGSMKDQILGLLLEVLSRCSWLGCTKLCSCPVVITSYLRVLDLMLDVARTGKSRHTEVIQALLLELSSQCLSNTVSTQYAFHDPTRIELKQQATESFLSCVGLSKKNDETNDEDVQLQILGEPTSEMPREDYSLHKVHKEIMSCLTDPSYDVRITVLKRILWLTKSIRHGDVENILHQWAVVNLQPALMERLFVEEHPKCLYYNLKIIFSWNMKFPFNNGEDSSTLLSLWDRLVHLNSTMSHAKTREIVLCCMGMCMKLFTKLSGGGVSMNCLKTSEISASYVRINEGNRLSDAMLRVNLFVTLVKNQSEPSESVNARRAAAEAIVASGLLEEANYVASSVSNMSSPSEFDEGRIKEKCMEANVFAFISLYTCKILDLWFVCIQLLEDEDAYLRQKLAKDIQKIIAKGSANTFCDDSTPLQVDRVIELSLDYLTSLFGHWQKYIEFLLRIVLDTGNTLNSCGDLVRQIFDKEIDNHHEEKLLICQICCSNIQKLLHSKCQMEAGAKTKLFLQNWRETFLNQLTSLTGGYLEKEGKNNWIGGIGNHKDVFISVYAVLLGLYALTQSGSLEQLEDNCAIYLQEFSNLEGFITPFLKNPLISNLYALVKLSHERFRSSDKPEDQVGSSGSSFDPYFLIR</sequence>
<name>A0A811PVZ0_9POAL</name>
<evidence type="ECO:0000256" key="2">
    <source>
        <dbReference type="ARBA" id="ARBA00022694"/>
    </source>
</evidence>
<evidence type="ECO:0000256" key="3">
    <source>
        <dbReference type="SAM" id="MobiDB-lite"/>
    </source>
</evidence>
<dbReference type="PANTHER" id="PTHR14387">
    <property type="entry name" value="THADA/DEATH RECEPTOR INTERACTING PROTEIN"/>
    <property type="match status" value="1"/>
</dbReference>
<dbReference type="InterPro" id="IPR051954">
    <property type="entry name" value="tRNA_methyltransferase_THADA"/>
</dbReference>
<dbReference type="GO" id="GO:0005829">
    <property type="term" value="C:cytosol"/>
    <property type="evidence" value="ECO:0007669"/>
    <property type="project" value="TreeGrafter"/>
</dbReference>
<feature type="domain" description="tRNA (32-2'-O)-methyltransferase regulator THADA-like TPR repeats region" evidence="5">
    <location>
        <begin position="452"/>
        <end position="707"/>
    </location>
</feature>
<comment type="similarity">
    <text evidence="1">Belongs to the THADA family.</text>
</comment>
<evidence type="ECO:0000256" key="1">
    <source>
        <dbReference type="ARBA" id="ARBA00010409"/>
    </source>
</evidence>
<dbReference type="InterPro" id="IPR019442">
    <property type="entry name" value="THADA/TRM732_DUF2428"/>
</dbReference>
<dbReference type="InterPro" id="IPR056842">
    <property type="entry name" value="THADA-like_TPR_C"/>
</dbReference>
<dbReference type="SUPFAM" id="SSF48371">
    <property type="entry name" value="ARM repeat"/>
    <property type="match status" value="1"/>
</dbReference>
<dbReference type="Pfam" id="PF25150">
    <property type="entry name" value="TPR_Trm732"/>
    <property type="match status" value="1"/>
</dbReference>
<keyword evidence="2" id="KW-0819">tRNA processing</keyword>
<dbReference type="InterPro" id="IPR016024">
    <property type="entry name" value="ARM-type_fold"/>
</dbReference>
<dbReference type="EMBL" id="CAJGYO010000007">
    <property type="protein sequence ID" value="CAD6246826.1"/>
    <property type="molecule type" value="Genomic_DNA"/>
</dbReference>
<dbReference type="OrthoDB" id="73997at2759"/>
<dbReference type="InterPro" id="IPR056843">
    <property type="entry name" value="THADA-like_TPR"/>
</dbReference>
<evidence type="ECO:0000313" key="8">
    <source>
        <dbReference type="Proteomes" id="UP000604825"/>
    </source>
</evidence>
<protein>
    <recommendedName>
        <fullName evidence="9">DUF2428 domain-containing protein</fullName>
    </recommendedName>
</protein>
<feature type="domain" description="DUF2428" evidence="4">
    <location>
        <begin position="892"/>
        <end position="1220"/>
    </location>
</feature>
<evidence type="ECO:0008006" key="9">
    <source>
        <dbReference type="Google" id="ProtNLM"/>
    </source>
</evidence>
<evidence type="ECO:0000259" key="6">
    <source>
        <dbReference type="Pfam" id="PF25151"/>
    </source>
</evidence>
<feature type="domain" description="tRNA (32-2'-O)-methyltransferase regulator THADA-like C-terminal TPR repeats region" evidence="6">
    <location>
        <begin position="1222"/>
        <end position="1374"/>
    </location>
</feature>
<gene>
    <name evidence="7" type="ORF">NCGR_LOCUS31067</name>
</gene>
<dbReference type="PANTHER" id="PTHR14387:SF0">
    <property type="entry name" value="DUF2428 DOMAIN-CONTAINING PROTEIN"/>
    <property type="match status" value="1"/>
</dbReference>
<organism evidence="7 8">
    <name type="scientific">Miscanthus lutarioriparius</name>
    <dbReference type="NCBI Taxonomy" id="422564"/>
    <lineage>
        <taxon>Eukaryota</taxon>
        <taxon>Viridiplantae</taxon>
        <taxon>Streptophyta</taxon>
        <taxon>Embryophyta</taxon>
        <taxon>Tracheophyta</taxon>
        <taxon>Spermatophyta</taxon>
        <taxon>Magnoliopsida</taxon>
        <taxon>Liliopsida</taxon>
        <taxon>Poales</taxon>
        <taxon>Poaceae</taxon>
        <taxon>PACMAD clade</taxon>
        <taxon>Panicoideae</taxon>
        <taxon>Andropogonodae</taxon>
        <taxon>Andropogoneae</taxon>
        <taxon>Saccharinae</taxon>
        <taxon>Miscanthus</taxon>
    </lineage>
</organism>
<dbReference type="Pfam" id="PF25151">
    <property type="entry name" value="TPR_Trm732_C"/>
    <property type="match status" value="1"/>
</dbReference>
<evidence type="ECO:0000313" key="7">
    <source>
        <dbReference type="EMBL" id="CAD6246826.1"/>
    </source>
</evidence>
<keyword evidence="8" id="KW-1185">Reference proteome</keyword>
<dbReference type="Pfam" id="PF10350">
    <property type="entry name" value="DUF2428"/>
    <property type="match status" value="1"/>
</dbReference>
<dbReference type="GO" id="GO:0030488">
    <property type="term" value="P:tRNA methylation"/>
    <property type="evidence" value="ECO:0007669"/>
    <property type="project" value="TreeGrafter"/>
</dbReference>
<accession>A0A811PVZ0</accession>
<feature type="region of interest" description="Disordered" evidence="3">
    <location>
        <begin position="938"/>
        <end position="958"/>
    </location>
</feature>
<proteinExistence type="inferred from homology"/>
<reference evidence="7" key="1">
    <citation type="submission" date="2020-10" db="EMBL/GenBank/DDBJ databases">
        <authorList>
            <person name="Han B."/>
            <person name="Lu T."/>
            <person name="Zhao Q."/>
            <person name="Huang X."/>
            <person name="Zhao Y."/>
        </authorList>
    </citation>
    <scope>NUCLEOTIDE SEQUENCE</scope>
</reference>
<evidence type="ECO:0000259" key="5">
    <source>
        <dbReference type="Pfam" id="PF25150"/>
    </source>
</evidence>